<dbReference type="Gene3D" id="3.30.70.270">
    <property type="match status" value="1"/>
</dbReference>
<dbReference type="EMBL" id="SBJO01000280">
    <property type="protein sequence ID" value="KAF9761670.1"/>
    <property type="molecule type" value="Genomic_DNA"/>
</dbReference>
<evidence type="ECO:0000313" key="3">
    <source>
        <dbReference type="Proteomes" id="UP000740883"/>
    </source>
</evidence>
<dbReference type="Pfam" id="PF00078">
    <property type="entry name" value="RVT_1"/>
    <property type="match status" value="1"/>
</dbReference>
<dbReference type="InterPro" id="IPR000477">
    <property type="entry name" value="RT_dom"/>
</dbReference>
<dbReference type="Gene3D" id="3.10.10.10">
    <property type="entry name" value="HIV Type 1 Reverse Transcriptase, subunit A, domain 1"/>
    <property type="match status" value="1"/>
</dbReference>
<protein>
    <submittedName>
        <fullName evidence="2">Retrovirus-related Pol polyprotein from transposon</fullName>
    </submittedName>
</protein>
<dbReference type="InterPro" id="IPR043128">
    <property type="entry name" value="Rev_trsase/Diguanyl_cyclase"/>
</dbReference>
<proteinExistence type="predicted"/>
<organism evidence="2 3">
    <name type="scientific">Nosema granulosis</name>
    <dbReference type="NCBI Taxonomy" id="83296"/>
    <lineage>
        <taxon>Eukaryota</taxon>
        <taxon>Fungi</taxon>
        <taxon>Fungi incertae sedis</taxon>
        <taxon>Microsporidia</taxon>
        <taxon>Nosematidae</taxon>
        <taxon>Nosema</taxon>
    </lineage>
</organism>
<sequence>MAENDLVEKGRYELTTFGDVKRFTQRSRYFSVIDLKETFNSIEMEEDKCKTAFEFNKKAYEWNSMIIGYKNSPHTLQRGMDTIFEEFRGKDIETYINDMVIYSESRGVMIN</sequence>
<reference evidence="2 3" key="1">
    <citation type="journal article" date="2020" name="Genome Biol. Evol.">
        <title>Comparative genomics of strictly vertically transmitted, feminizing microsporidia endosymbionts of amphipod crustaceans.</title>
        <authorList>
            <person name="Cormier A."/>
            <person name="Chebbi M.A."/>
            <person name="Giraud I."/>
            <person name="Wattier R."/>
            <person name="Teixeira M."/>
            <person name="Gilbert C."/>
            <person name="Rigaud T."/>
            <person name="Cordaux R."/>
        </authorList>
    </citation>
    <scope>NUCLEOTIDE SEQUENCE [LARGE SCALE GENOMIC DNA]</scope>
    <source>
        <strain evidence="2 3">Ou3-Ou53</strain>
    </source>
</reference>
<keyword evidence="3" id="KW-1185">Reference proteome</keyword>
<dbReference type="SUPFAM" id="SSF56672">
    <property type="entry name" value="DNA/RNA polymerases"/>
    <property type="match status" value="1"/>
</dbReference>
<dbReference type="InterPro" id="IPR043502">
    <property type="entry name" value="DNA/RNA_pol_sf"/>
</dbReference>
<dbReference type="PANTHER" id="PTHR24559">
    <property type="entry name" value="TRANSPOSON TY3-I GAG-POL POLYPROTEIN"/>
    <property type="match status" value="1"/>
</dbReference>
<name>A0A9P6KYE4_9MICR</name>
<accession>A0A9P6KYE4</accession>
<gene>
    <name evidence="2" type="primary">pol_250</name>
    <name evidence="2" type="ORF">NGRA_2469</name>
</gene>
<evidence type="ECO:0000313" key="2">
    <source>
        <dbReference type="EMBL" id="KAF9761670.1"/>
    </source>
</evidence>
<comment type="caution">
    <text evidence="2">The sequence shown here is derived from an EMBL/GenBank/DDBJ whole genome shotgun (WGS) entry which is preliminary data.</text>
</comment>
<dbReference type="PANTHER" id="PTHR24559:SF444">
    <property type="entry name" value="REVERSE TRANSCRIPTASE DOMAIN-CONTAINING PROTEIN"/>
    <property type="match status" value="1"/>
</dbReference>
<feature type="domain" description="Reverse transcriptase" evidence="1">
    <location>
        <begin position="24"/>
        <end position="106"/>
    </location>
</feature>
<dbReference type="InterPro" id="IPR053134">
    <property type="entry name" value="RNA-dir_DNA_polymerase"/>
</dbReference>
<evidence type="ECO:0000259" key="1">
    <source>
        <dbReference type="Pfam" id="PF00078"/>
    </source>
</evidence>
<dbReference type="OrthoDB" id="8195376at2759"/>
<dbReference type="AlphaFoldDB" id="A0A9P6KYE4"/>
<dbReference type="Proteomes" id="UP000740883">
    <property type="component" value="Unassembled WGS sequence"/>
</dbReference>